<feature type="transmembrane region" description="Helical" evidence="1">
    <location>
        <begin position="79"/>
        <end position="99"/>
    </location>
</feature>
<gene>
    <name evidence="2" type="ORF">CMV30_02970</name>
</gene>
<sequence length="103" mass="10990">MSESIHTPKSVWAAFACMFIAMAVGVLGWFRMLAMSGDFQPIAFFFVCLSASAILTLAAIGGTFYGARRRPRSVPTIAAMYLAGASGITMVAIAIWILLSFSS</sequence>
<dbReference type="Proteomes" id="UP000217265">
    <property type="component" value="Chromosome"/>
</dbReference>
<keyword evidence="1" id="KW-0472">Membrane</keyword>
<evidence type="ECO:0000256" key="1">
    <source>
        <dbReference type="SAM" id="Phobius"/>
    </source>
</evidence>
<dbReference type="KEGG" id="vbh:CMV30_02970"/>
<protein>
    <submittedName>
        <fullName evidence="2">Uncharacterized protein</fullName>
    </submittedName>
</protein>
<feature type="transmembrane region" description="Helical" evidence="1">
    <location>
        <begin position="42"/>
        <end position="67"/>
    </location>
</feature>
<reference evidence="2 3" key="1">
    <citation type="submission" date="2017-09" db="EMBL/GenBank/DDBJ databases">
        <title>Complete genome sequence of Verrucomicrobial strain HZ-65, isolated from freshwater.</title>
        <authorList>
            <person name="Choi A."/>
        </authorList>
    </citation>
    <scope>NUCLEOTIDE SEQUENCE [LARGE SCALE GENOMIC DNA]</scope>
    <source>
        <strain evidence="2 3">HZ-65</strain>
    </source>
</reference>
<evidence type="ECO:0000313" key="2">
    <source>
        <dbReference type="EMBL" id="ATC63008.1"/>
    </source>
</evidence>
<evidence type="ECO:0000313" key="3">
    <source>
        <dbReference type="Proteomes" id="UP000217265"/>
    </source>
</evidence>
<proteinExistence type="predicted"/>
<keyword evidence="1" id="KW-0812">Transmembrane</keyword>
<dbReference type="EMBL" id="CP023344">
    <property type="protein sequence ID" value="ATC63008.1"/>
    <property type="molecule type" value="Genomic_DNA"/>
</dbReference>
<dbReference type="AlphaFoldDB" id="A0A290QCE8"/>
<name>A0A290QCE8_9BACT</name>
<keyword evidence="3" id="KW-1185">Reference proteome</keyword>
<organism evidence="2 3">
    <name type="scientific">Nibricoccus aquaticus</name>
    <dbReference type="NCBI Taxonomy" id="2576891"/>
    <lineage>
        <taxon>Bacteria</taxon>
        <taxon>Pseudomonadati</taxon>
        <taxon>Verrucomicrobiota</taxon>
        <taxon>Opitutia</taxon>
        <taxon>Opitutales</taxon>
        <taxon>Opitutaceae</taxon>
        <taxon>Nibricoccus</taxon>
    </lineage>
</organism>
<accession>A0A290QCE8</accession>
<feature type="transmembrane region" description="Helical" evidence="1">
    <location>
        <begin position="12"/>
        <end position="30"/>
    </location>
</feature>
<keyword evidence="1" id="KW-1133">Transmembrane helix</keyword>